<feature type="compositionally biased region" description="Polar residues" evidence="1">
    <location>
        <begin position="100"/>
        <end position="113"/>
    </location>
</feature>
<dbReference type="Proteomes" id="UP000005238">
    <property type="component" value="Unassembled WGS sequence"/>
</dbReference>
<evidence type="ECO:0000313" key="3">
    <source>
        <dbReference type="Proteomes" id="UP000005238"/>
    </source>
</evidence>
<reference evidence="2" key="2">
    <citation type="submission" date="2015-06" db="UniProtKB">
        <authorList>
            <consortium name="EnsemblProtists"/>
        </authorList>
    </citation>
    <scope>IDENTIFICATION</scope>
    <source>
        <strain evidence="2">Pr102</strain>
    </source>
</reference>
<accession>H3HE75</accession>
<feature type="compositionally biased region" description="Basic residues" evidence="1">
    <location>
        <begin position="215"/>
        <end position="232"/>
    </location>
</feature>
<dbReference type="VEuPathDB" id="FungiDB:KRP22_4006"/>
<dbReference type="EnsemblProtists" id="Phyra96842">
    <property type="protein sequence ID" value="Phyra96842"/>
    <property type="gene ID" value="Phyra96842"/>
</dbReference>
<evidence type="ECO:0000256" key="1">
    <source>
        <dbReference type="SAM" id="MobiDB-lite"/>
    </source>
</evidence>
<organism evidence="2 3">
    <name type="scientific">Phytophthora ramorum</name>
    <name type="common">Sudden oak death agent</name>
    <dbReference type="NCBI Taxonomy" id="164328"/>
    <lineage>
        <taxon>Eukaryota</taxon>
        <taxon>Sar</taxon>
        <taxon>Stramenopiles</taxon>
        <taxon>Oomycota</taxon>
        <taxon>Peronosporomycetes</taxon>
        <taxon>Peronosporales</taxon>
        <taxon>Peronosporaceae</taxon>
        <taxon>Phytophthora</taxon>
    </lineage>
</organism>
<dbReference type="AlphaFoldDB" id="H3HE75"/>
<dbReference type="VEuPathDB" id="FungiDB:KRP22_4007"/>
<feature type="region of interest" description="Disordered" evidence="1">
    <location>
        <begin position="84"/>
        <end position="123"/>
    </location>
</feature>
<feature type="region of interest" description="Disordered" evidence="1">
    <location>
        <begin position="316"/>
        <end position="364"/>
    </location>
</feature>
<dbReference type="eggNOG" id="ENOG502RDDA">
    <property type="taxonomic scope" value="Eukaryota"/>
</dbReference>
<dbReference type="VEuPathDB" id="FungiDB:KRP23_13003"/>
<proteinExistence type="predicted"/>
<name>H3HE75_PHYRM</name>
<dbReference type="VEuPathDB" id="FungiDB:KRP23_13002"/>
<keyword evidence="3" id="KW-1185">Reference proteome</keyword>
<reference evidence="3" key="1">
    <citation type="journal article" date="2006" name="Science">
        <title>Phytophthora genome sequences uncover evolutionary origins and mechanisms of pathogenesis.</title>
        <authorList>
            <person name="Tyler B.M."/>
            <person name="Tripathy S."/>
            <person name="Zhang X."/>
            <person name="Dehal P."/>
            <person name="Jiang R.H."/>
            <person name="Aerts A."/>
            <person name="Arredondo F.D."/>
            <person name="Baxter L."/>
            <person name="Bensasson D."/>
            <person name="Beynon J.L."/>
            <person name="Chapman J."/>
            <person name="Damasceno C.M."/>
            <person name="Dorrance A.E."/>
            <person name="Dou D."/>
            <person name="Dickerman A.W."/>
            <person name="Dubchak I.L."/>
            <person name="Garbelotto M."/>
            <person name="Gijzen M."/>
            <person name="Gordon S.G."/>
            <person name="Govers F."/>
            <person name="Grunwald N.J."/>
            <person name="Huang W."/>
            <person name="Ivors K.L."/>
            <person name="Jones R.W."/>
            <person name="Kamoun S."/>
            <person name="Krampis K."/>
            <person name="Lamour K.H."/>
            <person name="Lee M.K."/>
            <person name="McDonald W.H."/>
            <person name="Medina M."/>
            <person name="Meijer H.J."/>
            <person name="Nordberg E.K."/>
            <person name="Maclean D.J."/>
            <person name="Ospina-Giraldo M.D."/>
            <person name="Morris P.F."/>
            <person name="Phuntumart V."/>
            <person name="Putnam N.H."/>
            <person name="Rash S."/>
            <person name="Rose J.K."/>
            <person name="Sakihama Y."/>
            <person name="Salamov A.A."/>
            <person name="Savidor A."/>
            <person name="Scheuring C.F."/>
            <person name="Smith B.M."/>
            <person name="Sobral B.W."/>
            <person name="Terry A."/>
            <person name="Torto-Alalibo T.A."/>
            <person name="Win J."/>
            <person name="Xu Z."/>
            <person name="Zhang H."/>
            <person name="Grigoriev I.V."/>
            <person name="Rokhsar D.S."/>
            <person name="Boore J.L."/>
        </authorList>
    </citation>
    <scope>NUCLEOTIDE SEQUENCE [LARGE SCALE GENOMIC DNA]</scope>
    <source>
        <strain evidence="3">Pr102</strain>
    </source>
</reference>
<dbReference type="InParanoid" id="H3HE75"/>
<dbReference type="EMBL" id="DS566109">
    <property type="status" value="NOT_ANNOTATED_CDS"/>
    <property type="molecule type" value="Genomic_DNA"/>
</dbReference>
<feature type="region of interest" description="Disordered" evidence="1">
    <location>
        <begin position="207"/>
        <end position="276"/>
    </location>
</feature>
<sequence length="545" mass="61790">MDPNQLRGVTIDEDGHKLVQLATGRVAVPFDPLYEAERAAAAVAAATDPPDELRCKYKSTRCMNPRAKKRNGELHNFCQMHRERANQNQRNSELRKRSSKQPQTRSRQPLQESDSPHPGPTYDELKETAMLLSFPDRDRESTIMSAPSCRRASFSLDEKRRVLEHLRISGRVRDTIERFYPQLASERYDARRRLVLSWRRNAREILQGAATRQGAARKRMRRPKTQKPKPPRPRGLESELELQDEPISAENEHEVDEFQPIVLTRSRPRTKETQIRQIRAQIQDEVQIQDEAPVQDQTEDGIQDLIASAVEQSVTKQSQLRAEEEAEIASGSGSRPGSDQDLEVGKSDSDLSSQDAIPAETTPAKVIKRSSFSLDEKRRVLEHLATAKNVRETIDTFYPDLPPEEFKTRRRTIWRWRKSTEQIVAGCADDKASARKKMRPQGIVCHRGPKHVEPQDVVDRLLTTAKKSELKRKSRVLRPAPPTPGLLVERQIDSLVFSALGLPPTTQFPLILPAPTSPSAVPAEAAAPTMRSLKRGEATFAIRRR</sequence>
<protein>
    <submittedName>
        <fullName evidence="2">Uncharacterized protein</fullName>
    </submittedName>
</protein>
<evidence type="ECO:0000313" key="2">
    <source>
        <dbReference type="EnsemblProtists" id="Phyra96842"/>
    </source>
</evidence>
<dbReference type="HOGENOM" id="CLU_020713_1_0_1"/>